<accession>W9R3L3</accession>
<dbReference type="AlphaFoldDB" id="W9R3L3"/>
<dbReference type="STRING" id="981085.W9R3L3"/>
<protein>
    <submittedName>
        <fullName evidence="2">Uncharacterized protein</fullName>
    </submittedName>
</protein>
<dbReference type="PANTHER" id="PTHR36750">
    <property type="entry name" value="SEC-C MOTIF PROTEIN"/>
    <property type="match status" value="1"/>
</dbReference>
<dbReference type="Proteomes" id="UP000030645">
    <property type="component" value="Unassembled WGS sequence"/>
</dbReference>
<evidence type="ECO:0000256" key="1">
    <source>
        <dbReference type="SAM" id="MobiDB-lite"/>
    </source>
</evidence>
<evidence type="ECO:0000313" key="2">
    <source>
        <dbReference type="EMBL" id="EXB53807.1"/>
    </source>
</evidence>
<proteinExistence type="predicted"/>
<evidence type="ECO:0000313" key="3">
    <source>
        <dbReference type="Proteomes" id="UP000030645"/>
    </source>
</evidence>
<dbReference type="PANTHER" id="PTHR36750:SF1">
    <property type="entry name" value="SEC-C MOTIF PROTEIN"/>
    <property type="match status" value="1"/>
</dbReference>
<feature type="region of interest" description="Disordered" evidence="1">
    <location>
        <begin position="37"/>
        <end position="57"/>
    </location>
</feature>
<dbReference type="EMBL" id="KE344120">
    <property type="protein sequence ID" value="EXB53807.1"/>
    <property type="molecule type" value="Genomic_DNA"/>
</dbReference>
<gene>
    <name evidence="2" type="ORF">L484_006296</name>
</gene>
<keyword evidence="3" id="KW-1185">Reference proteome</keyword>
<reference evidence="3" key="1">
    <citation type="submission" date="2013-01" db="EMBL/GenBank/DDBJ databases">
        <title>Draft Genome Sequence of a Mulberry Tree, Morus notabilis C.K. Schneid.</title>
        <authorList>
            <person name="He N."/>
            <person name="Zhao S."/>
        </authorList>
    </citation>
    <scope>NUCLEOTIDE SEQUENCE</scope>
</reference>
<sequence>MSIVGFGLASAESHVILPHSTVGSPPQCLYRTHGWTRSNEYSPAKRPPMKDPKSPPSLSPFSVGFADELKNARRVGSFKQFMVGRSSEATFSDVFEKQEAIIRYLGGFDATVEIETLLGQADKLEESSAVAATSN</sequence>
<organism evidence="2 3">
    <name type="scientific">Morus notabilis</name>
    <dbReference type="NCBI Taxonomy" id="981085"/>
    <lineage>
        <taxon>Eukaryota</taxon>
        <taxon>Viridiplantae</taxon>
        <taxon>Streptophyta</taxon>
        <taxon>Embryophyta</taxon>
        <taxon>Tracheophyta</taxon>
        <taxon>Spermatophyta</taxon>
        <taxon>Magnoliopsida</taxon>
        <taxon>eudicotyledons</taxon>
        <taxon>Gunneridae</taxon>
        <taxon>Pentapetalae</taxon>
        <taxon>rosids</taxon>
        <taxon>fabids</taxon>
        <taxon>Rosales</taxon>
        <taxon>Moraceae</taxon>
        <taxon>Moreae</taxon>
        <taxon>Morus</taxon>
    </lineage>
</organism>
<name>W9R3L3_9ROSA</name>